<comment type="caution">
    <text evidence="3">The sequence shown here is derived from an EMBL/GenBank/DDBJ whole genome shotgun (WGS) entry which is preliminary data.</text>
</comment>
<evidence type="ECO:0000259" key="1">
    <source>
        <dbReference type="Pfam" id="PF00534"/>
    </source>
</evidence>
<dbReference type="Gene3D" id="3.40.50.2000">
    <property type="entry name" value="Glycogen Phosphorylase B"/>
    <property type="match status" value="2"/>
</dbReference>
<feature type="domain" description="Glycosyl transferase family 1" evidence="1">
    <location>
        <begin position="222"/>
        <end position="394"/>
    </location>
</feature>
<dbReference type="RefSeq" id="WP_011634171.1">
    <property type="nucleotide sequence ID" value="NZ_FNNM01000016.1"/>
</dbReference>
<feature type="domain" description="Glycosyltransferase subfamily 4-like N-terminal" evidence="2">
    <location>
        <begin position="93"/>
        <end position="216"/>
    </location>
</feature>
<dbReference type="PANTHER" id="PTHR12526:SF572">
    <property type="entry name" value="BLL5144 PROTEIN"/>
    <property type="match status" value="1"/>
</dbReference>
<dbReference type="SUPFAM" id="SSF53756">
    <property type="entry name" value="UDP-Glycosyltransferase/glycogen phosphorylase"/>
    <property type="match status" value="1"/>
</dbReference>
<reference evidence="3 4" key="1">
    <citation type="submission" date="2018-04" db="EMBL/GenBank/DDBJ databases">
        <title>Active sludge and wastewater microbial communities from Klosterneuburg, Austria.</title>
        <authorList>
            <person name="Wagner M."/>
        </authorList>
    </citation>
    <scope>NUCLEOTIDE SEQUENCE [LARGE SCALE GENOMIC DNA]</scope>
    <source>
        <strain evidence="3 4">Nm 57</strain>
    </source>
</reference>
<keyword evidence="4" id="KW-1185">Reference proteome</keyword>
<dbReference type="PANTHER" id="PTHR12526">
    <property type="entry name" value="GLYCOSYLTRANSFERASE"/>
    <property type="match status" value="1"/>
</dbReference>
<protein>
    <submittedName>
        <fullName evidence="3">Glycosyltransferase involved in cell wall biosynthesis</fullName>
    </submittedName>
</protein>
<evidence type="ECO:0000259" key="2">
    <source>
        <dbReference type="Pfam" id="PF13439"/>
    </source>
</evidence>
<dbReference type="InterPro" id="IPR028098">
    <property type="entry name" value="Glyco_trans_4-like_N"/>
</dbReference>
<sequence>MRHTPWEVKNRDKGNDSDLGVVVFTSLFPHPGQPNAGLFIRERMFRVGKHLPLVVIAPVPWFPLQGILRRWRPHFRPDAPYQEYQQDFEIYHPRFFSVPGFLKFLDGFFMALGSLLTLWQLKQRFDFQIIDAHFAYPDGYAASLLGKWFRVPVTITLRGTEARLSCRFLYRFLMRKAMIRAVKIFSVSDSLKRVAVTVGIQEGKILVVGNGVDLDKFCRVDRLEARRSLGIPEDIPILVSVGGLCERKGFHRVIECLPDLRKIYPDIRFLIAGGASAEGDWTGRLKQQVSESGLEEHVRFLGIVSPDRLKILLSAADLFVLATRNEGWANVFLEAMACGLPVVTTNVGGNAEVVCNTELGKLVPFNDQQALRSAIDNALKSNWNQQKIIDYAYKNSWDQRVAVLVEEFTKIAAQSEQAKRYGSLR</sequence>
<accession>A0ABX5M5L7</accession>
<dbReference type="Pfam" id="PF13439">
    <property type="entry name" value="Glyco_transf_4"/>
    <property type="match status" value="1"/>
</dbReference>
<dbReference type="Pfam" id="PF00534">
    <property type="entry name" value="Glycos_transf_1"/>
    <property type="match status" value="1"/>
</dbReference>
<evidence type="ECO:0000313" key="4">
    <source>
        <dbReference type="Proteomes" id="UP000247780"/>
    </source>
</evidence>
<dbReference type="Proteomes" id="UP000247780">
    <property type="component" value="Unassembled WGS sequence"/>
</dbReference>
<proteinExistence type="predicted"/>
<evidence type="ECO:0000313" key="3">
    <source>
        <dbReference type="EMBL" id="PXV79759.1"/>
    </source>
</evidence>
<dbReference type="EMBL" id="QICQ01000021">
    <property type="protein sequence ID" value="PXV79759.1"/>
    <property type="molecule type" value="Genomic_DNA"/>
</dbReference>
<name>A0ABX5M5L7_9PROT</name>
<gene>
    <name evidence="3" type="ORF">C8R14_12122</name>
</gene>
<organism evidence="3 4">
    <name type="scientific">Nitrosomonas eutropha</name>
    <dbReference type="NCBI Taxonomy" id="916"/>
    <lineage>
        <taxon>Bacteria</taxon>
        <taxon>Pseudomonadati</taxon>
        <taxon>Pseudomonadota</taxon>
        <taxon>Betaproteobacteria</taxon>
        <taxon>Nitrosomonadales</taxon>
        <taxon>Nitrosomonadaceae</taxon>
        <taxon>Nitrosomonas</taxon>
    </lineage>
</organism>
<dbReference type="InterPro" id="IPR001296">
    <property type="entry name" value="Glyco_trans_1"/>
</dbReference>